<dbReference type="EMBL" id="QKYT01000115">
    <property type="protein sequence ID" value="RIA92891.1"/>
    <property type="molecule type" value="Genomic_DNA"/>
</dbReference>
<comment type="caution">
    <text evidence="1">The sequence shown here is derived from an EMBL/GenBank/DDBJ whole genome shotgun (WGS) entry which is preliminary data.</text>
</comment>
<gene>
    <name evidence="1" type="ORF">C1645_820084</name>
</gene>
<evidence type="ECO:0000313" key="2">
    <source>
        <dbReference type="Proteomes" id="UP000265703"/>
    </source>
</evidence>
<sequence length="470" mass="55412">MLNLKELLFLLLETLQDDKKSLYSCLLVNKTWCEIVILILWKNPWKYLEEKKRKLLFKVIASHLSNETKENLKSQGTNLSSIIRQKPLFNYINYCRYLNLYCLERIVSIKNIEESKISNVKNEIFKLFINRNTRFTHLYIPQQCNYQTQLIPTGVERCFSELKFLQFNSNINQNLLEGLIKTSKSIKRLEIYITSLNNNYEIITKLIGVQKSLNEVLFIGDVTDEPFCKSLEESLIQHVETVQYLRIDWKPITKILSYLENLVSLEIFSSHHTDWSYLENVSLPSLTILKTQRVPSKYLAGLIENTERHLTEISIDREGDDNNKKLIQAIYKNCPNILYLKLLFNNSNILELKNLLINCQNLNGLVITLGNELDWDSLFKILAESSPVCLFKFKFYCTRTLELESLKLFFDSWKDKHPMLLQTMPVYDCMFDLINKYKAEGIVKKYDDNLYSFEDFEWIKKTTFFTSKGN</sequence>
<evidence type="ECO:0008006" key="3">
    <source>
        <dbReference type="Google" id="ProtNLM"/>
    </source>
</evidence>
<dbReference type="AlphaFoldDB" id="A0A397TD58"/>
<reference evidence="1 2" key="1">
    <citation type="submission" date="2018-06" db="EMBL/GenBank/DDBJ databases">
        <title>Comparative genomics reveals the genomic features of Rhizophagus irregularis, R. cerebriforme, R. diaphanum and Gigaspora rosea, and their symbiotic lifestyle signature.</title>
        <authorList>
            <person name="Morin E."/>
            <person name="San Clemente H."/>
            <person name="Chen E.C.H."/>
            <person name="De La Providencia I."/>
            <person name="Hainaut M."/>
            <person name="Kuo A."/>
            <person name="Kohler A."/>
            <person name="Murat C."/>
            <person name="Tang N."/>
            <person name="Roy S."/>
            <person name="Loubradou J."/>
            <person name="Henrissat B."/>
            <person name="Grigoriev I.V."/>
            <person name="Corradi N."/>
            <person name="Roux C."/>
            <person name="Martin F.M."/>
        </authorList>
    </citation>
    <scope>NUCLEOTIDE SEQUENCE [LARGE SCALE GENOMIC DNA]</scope>
    <source>
        <strain evidence="1 2">DAOM 227022</strain>
    </source>
</reference>
<keyword evidence="2" id="KW-1185">Reference proteome</keyword>
<name>A0A397TD58_9GLOM</name>
<dbReference type="Proteomes" id="UP000265703">
    <property type="component" value="Unassembled WGS sequence"/>
</dbReference>
<evidence type="ECO:0000313" key="1">
    <source>
        <dbReference type="EMBL" id="RIA92891.1"/>
    </source>
</evidence>
<dbReference type="InterPro" id="IPR032675">
    <property type="entry name" value="LRR_dom_sf"/>
</dbReference>
<dbReference type="Gene3D" id="3.80.10.10">
    <property type="entry name" value="Ribonuclease Inhibitor"/>
    <property type="match status" value="1"/>
</dbReference>
<proteinExistence type="predicted"/>
<accession>A0A397TD58</accession>
<protein>
    <recommendedName>
        <fullName evidence="3">F-box domain-containing protein</fullName>
    </recommendedName>
</protein>
<dbReference type="OrthoDB" id="2310386at2759"/>
<organism evidence="1 2">
    <name type="scientific">Glomus cerebriforme</name>
    <dbReference type="NCBI Taxonomy" id="658196"/>
    <lineage>
        <taxon>Eukaryota</taxon>
        <taxon>Fungi</taxon>
        <taxon>Fungi incertae sedis</taxon>
        <taxon>Mucoromycota</taxon>
        <taxon>Glomeromycotina</taxon>
        <taxon>Glomeromycetes</taxon>
        <taxon>Glomerales</taxon>
        <taxon>Glomeraceae</taxon>
        <taxon>Glomus</taxon>
    </lineage>
</organism>